<name>A0A8D9FA41_9HEMI</name>
<accession>A0A8D9FA41</accession>
<dbReference type="AlphaFoldDB" id="A0A8D9FA41"/>
<evidence type="ECO:0000313" key="1">
    <source>
        <dbReference type="EMBL" id="CAG6781949.1"/>
    </source>
</evidence>
<organism evidence="1">
    <name type="scientific">Cacopsylla melanoneura</name>
    <dbReference type="NCBI Taxonomy" id="428564"/>
    <lineage>
        <taxon>Eukaryota</taxon>
        <taxon>Metazoa</taxon>
        <taxon>Ecdysozoa</taxon>
        <taxon>Arthropoda</taxon>
        <taxon>Hexapoda</taxon>
        <taxon>Insecta</taxon>
        <taxon>Pterygota</taxon>
        <taxon>Neoptera</taxon>
        <taxon>Paraneoptera</taxon>
        <taxon>Hemiptera</taxon>
        <taxon>Sternorrhyncha</taxon>
        <taxon>Psylloidea</taxon>
        <taxon>Psyllidae</taxon>
        <taxon>Psyllinae</taxon>
        <taxon>Cacopsylla</taxon>
    </lineage>
</organism>
<reference evidence="1" key="1">
    <citation type="submission" date="2021-05" db="EMBL/GenBank/DDBJ databases">
        <authorList>
            <person name="Alioto T."/>
            <person name="Alioto T."/>
            <person name="Gomez Garrido J."/>
        </authorList>
    </citation>
    <scope>NUCLEOTIDE SEQUENCE</scope>
</reference>
<dbReference type="EMBL" id="HBUF01625282">
    <property type="protein sequence ID" value="CAG6781949.1"/>
    <property type="molecule type" value="Transcribed_RNA"/>
</dbReference>
<proteinExistence type="predicted"/>
<protein>
    <submittedName>
        <fullName evidence="1">Uncharacterized protein</fullName>
    </submittedName>
</protein>
<sequence>MNVLAEFKFGTSPTACEAPRSPILSNKTTFPPLEFWEVVCETPRKPEFRGIKLAKIEFGESIWFRTKFPDCCVITSALLVTLCATVGKRSLGPNKIWSAPKFCGTFVKGPIGTDTWGPNKIWSAPKFCGTFRKRPEFWEPNKLEF</sequence>